<feature type="domain" description="Ribulose bisphosphate carboxylase large subunit C-terminal" evidence="3">
    <location>
        <begin position="126"/>
        <end position="295"/>
    </location>
</feature>
<dbReference type="GO" id="GO:0016984">
    <property type="term" value="F:ribulose-bisphosphate carboxylase activity"/>
    <property type="evidence" value="ECO:0007669"/>
    <property type="project" value="InterPro"/>
</dbReference>
<keyword evidence="1" id="KW-0479">Metal-binding</keyword>
<dbReference type="NCBIfam" id="NF007095">
    <property type="entry name" value="PRK09549.1"/>
    <property type="match status" value="1"/>
</dbReference>
<dbReference type="SFLD" id="SFLDG00301">
    <property type="entry name" value="RuBisCO-like_proteins"/>
    <property type="match status" value="1"/>
</dbReference>
<dbReference type="RefSeq" id="WP_089198389.1">
    <property type="nucleotide sequence ID" value="NZ_NHRJ02000001.1"/>
</dbReference>
<dbReference type="SFLD" id="SFLDS00014">
    <property type="entry name" value="RuBisCO"/>
    <property type="match status" value="1"/>
</dbReference>
<dbReference type="Gene3D" id="3.30.70.150">
    <property type="entry name" value="RuBisCO large subunit, N-terminal domain"/>
    <property type="match status" value="1"/>
</dbReference>
<dbReference type="OrthoDB" id="9770811at2"/>
<sequence length="443" mass="47358">MNSYCVATYRCFDEKADFNKKALGIAVGLTVGSWTDLPEAKKAAMERHLGQVISVSVHEPDGPGETAADRYADIEIAYPDVNFSRDIPALLVTVFGKLSMDGRIKLIDLSFSEDFLSGFPGPKFGMQGVRELLGVHDRPLLMSIFKSVIGHDLSTLREQFYLQAAGGVDLIKDDEILFENRLTPIERRVEACMQAAEQAKRKTGQKLLYAVNLTGPTFNLLDQARKAIASGANALLFNVLAYGFDVLSELSRHPDITVPIMAHPALAGAYYPSPYHGIAANVLLGKLMRLAGADLVLFPSPYGSVVMPLAENMAIKHALLTEQAEDYRFSGTGADSDNAVSKPAGASAGADGKRSTLTLQTSFPVPSAGIHPGIVPLIVKDFGEQVVVNAGGGIHGHPMGTIAGGRAFRQAIAACQAGIPLQQYAAQGHAELQAAIDTWGIKQ</sequence>
<dbReference type="Proteomes" id="UP000214746">
    <property type="component" value="Unassembled WGS sequence"/>
</dbReference>
<dbReference type="SUPFAM" id="SSF51649">
    <property type="entry name" value="RuBisCo, C-terminal domain"/>
    <property type="match status" value="1"/>
</dbReference>
<dbReference type="InterPro" id="IPR000685">
    <property type="entry name" value="RuBisCO_lsu_C"/>
</dbReference>
<evidence type="ECO:0000313" key="4">
    <source>
        <dbReference type="EMBL" id="PZE22619.1"/>
    </source>
</evidence>
<organism evidence="4 5">
    <name type="scientific">Paenibacillus xerothermodurans</name>
    <dbReference type="NCBI Taxonomy" id="1977292"/>
    <lineage>
        <taxon>Bacteria</taxon>
        <taxon>Bacillati</taxon>
        <taxon>Bacillota</taxon>
        <taxon>Bacilli</taxon>
        <taxon>Bacillales</taxon>
        <taxon>Paenibacillaceae</taxon>
        <taxon>Paenibacillus</taxon>
    </lineage>
</organism>
<reference evidence="4" key="1">
    <citation type="submission" date="2018-06" db="EMBL/GenBank/DDBJ databases">
        <title>Paenibacillus xerothermodurans sp. nov. an extremely dry heat resistant spore forming bacterium isolated from the soil of Cape Canaveral, Florida.</title>
        <authorList>
            <person name="Seuylemezian A."/>
            <person name="Kaur N."/>
            <person name="Patil P."/>
            <person name="Patil P."/>
            <person name="Mayilraj S."/>
            <person name="Vaishampayan P."/>
        </authorList>
    </citation>
    <scope>NUCLEOTIDE SEQUENCE [LARGE SCALE GENOMIC DNA]</scope>
    <source>
        <strain evidence="4">ATCC 27380</strain>
    </source>
</reference>
<protein>
    <submittedName>
        <fullName evidence="4">2,3-diketo-5-methylthiopentyl-1-phosphate enolase</fullName>
    </submittedName>
</protein>
<dbReference type="GO" id="GO:0000287">
    <property type="term" value="F:magnesium ion binding"/>
    <property type="evidence" value="ECO:0007669"/>
    <property type="project" value="InterPro"/>
</dbReference>
<dbReference type="GO" id="GO:0015977">
    <property type="term" value="P:carbon fixation"/>
    <property type="evidence" value="ECO:0007669"/>
    <property type="project" value="InterPro"/>
</dbReference>
<dbReference type="PANTHER" id="PTHR42704">
    <property type="entry name" value="RIBULOSE BISPHOSPHATE CARBOXYLASE"/>
    <property type="match status" value="1"/>
</dbReference>
<keyword evidence="5" id="KW-1185">Reference proteome</keyword>
<keyword evidence="2" id="KW-0460">Magnesium</keyword>
<dbReference type="InterPro" id="IPR033966">
    <property type="entry name" value="RuBisCO"/>
</dbReference>
<comment type="caution">
    <text evidence="4">The sequence shown here is derived from an EMBL/GenBank/DDBJ whole genome shotgun (WGS) entry which is preliminary data.</text>
</comment>
<evidence type="ECO:0000259" key="3">
    <source>
        <dbReference type="Pfam" id="PF00016"/>
    </source>
</evidence>
<dbReference type="Gene3D" id="3.20.20.110">
    <property type="entry name" value="Ribulose bisphosphate carboxylase, large subunit, C-terminal domain"/>
    <property type="match status" value="1"/>
</dbReference>
<dbReference type="GO" id="GO:0019509">
    <property type="term" value="P:L-methionine salvage from methylthioadenosine"/>
    <property type="evidence" value="ECO:0007669"/>
    <property type="project" value="InterPro"/>
</dbReference>
<dbReference type="EMBL" id="NHRJ02000001">
    <property type="protein sequence ID" value="PZE22619.1"/>
    <property type="molecule type" value="Genomic_DNA"/>
</dbReference>
<dbReference type="InterPro" id="IPR017717">
    <property type="entry name" value="Diketo-Methiopentyl-P_enolase"/>
</dbReference>
<accession>A0A2W1ND46</accession>
<evidence type="ECO:0000256" key="1">
    <source>
        <dbReference type="ARBA" id="ARBA00022723"/>
    </source>
</evidence>
<feature type="domain" description="Ribulose bisphosphate carboxylase large subunit C-terminal" evidence="3">
    <location>
        <begin position="353"/>
        <end position="439"/>
    </location>
</feature>
<dbReference type="InterPro" id="IPR036376">
    <property type="entry name" value="RuBisCO_lsu_C_sf"/>
</dbReference>
<dbReference type="Pfam" id="PF00016">
    <property type="entry name" value="RuBisCO_large"/>
    <property type="match status" value="2"/>
</dbReference>
<evidence type="ECO:0000313" key="5">
    <source>
        <dbReference type="Proteomes" id="UP000214746"/>
    </source>
</evidence>
<dbReference type="CDD" id="cd08209">
    <property type="entry name" value="RLP_DK-MTP-1-P-enolase"/>
    <property type="match status" value="1"/>
</dbReference>
<proteinExistence type="predicted"/>
<dbReference type="PANTHER" id="PTHR42704:SF17">
    <property type="entry name" value="RIBULOSE BISPHOSPHATE CARBOXYLASE LARGE CHAIN"/>
    <property type="match status" value="1"/>
</dbReference>
<dbReference type="SUPFAM" id="SSF54966">
    <property type="entry name" value="RuBisCO, large subunit, small (N-terminal) domain"/>
    <property type="match status" value="1"/>
</dbReference>
<dbReference type="GO" id="GO:0043715">
    <property type="term" value="F:2,3-diketo-5-methylthiopentyl-1-phosphate enolase activity"/>
    <property type="evidence" value="ECO:0007669"/>
    <property type="project" value="InterPro"/>
</dbReference>
<dbReference type="AlphaFoldDB" id="A0A2W1ND46"/>
<gene>
    <name evidence="4" type="ORF">CBW46_002295</name>
</gene>
<name>A0A2W1ND46_PAEXE</name>
<evidence type="ECO:0000256" key="2">
    <source>
        <dbReference type="ARBA" id="ARBA00022842"/>
    </source>
</evidence>
<dbReference type="InterPro" id="IPR036422">
    <property type="entry name" value="RuBisCO_lsu_N_sf"/>
</dbReference>